<sequence length="120" mass="13939">MADYDLKTAEYMLESKRYVYVIFMCHLSIEKVLKAIVCQKTKHSPPRTHDLIALVKIGKIQILEDMMDFVGIINNASIVTRYPEDLSQIVSSYPQKVAKMYLAKTKEVVKCLKRDKRLKK</sequence>
<organism evidence="2">
    <name type="scientific">hydrothermal vent metagenome</name>
    <dbReference type="NCBI Taxonomy" id="652676"/>
    <lineage>
        <taxon>unclassified sequences</taxon>
        <taxon>metagenomes</taxon>
        <taxon>ecological metagenomes</taxon>
    </lineage>
</organism>
<evidence type="ECO:0000313" key="2">
    <source>
        <dbReference type="EMBL" id="VAW18053.1"/>
    </source>
</evidence>
<dbReference type="AlphaFoldDB" id="A0A3B0TP92"/>
<feature type="domain" description="HEPN" evidence="1">
    <location>
        <begin position="1"/>
        <end position="108"/>
    </location>
</feature>
<reference evidence="2" key="1">
    <citation type="submission" date="2018-06" db="EMBL/GenBank/DDBJ databases">
        <authorList>
            <person name="Zhirakovskaya E."/>
        </authorList>
    </citation>
    <scope>NUCLEOTIDE SEQUENCE</scope>
</reference>
<proteinExistence type="predicted"/>
<dbReference type="SMART" id="SM00748">
    <property type="entry name" value="HEPN"/>
    <property type="match status" value="1"/>
</dbReference>
<dbReference type="Pfam" id="PF05168">
    <property type="entry name" value="HEPN"/>
    <property type="match status" value="1"/>
</dbReference>
<dbReference type="PROSITE" id="PS50910">
    <property type="entry name" value="HEPN"/>
    <property type="match status" value="1"/>
</dbReference>
<name>A0A3B0TP92_9ZZZZ</name>
<protein>
    <recommendedName>
        <fullName evidence="1">HEPN domain-containing protein</fullName>
    </recommendedName>
</protein>
<dbReference type="InterPro" id="IPR007842">
    <property type="entry name" value="HEPN_dom"/>
</dbReference>
<dbReference type="SUPFAM" id="SSF81593">
    <property type="entry name" value="Nucleotidyltransferase substrate binding subunit/domain"/>
    <property type="match status" value="1"/>
</dbReference>
<dbReference type="Gene3D" id="1.20.120.330">
    <property type="entry name" value="Nucleotidyltransferases domain 2"/>
    <property type="match status" value="1"/>
</dbReference>
<accession>A0A3B0TP92</accession>
<dbReference type="EMBL" id="UOEN01000402">
    <property type="protein sequence ID" value="VAW18053.1"/>
    <property type="molecule type" value="Genomic_DNA"/>
</dbReference>
<gene>
    <name evidence="2" type="ORF">MNBD_BACTEROID05-1307</name>
</gene>
<evidence type="ECO:0000259" key="1">
    <source>
        <dbReference type="PROSITE" id="PS50910"/>
    </source>
</evidence>